<protein>
    <submittedName>
        <fullName evidence="1">Uncharacterized protein</fullName>
    </submittedName>
</protein>
<name>A0A914BIB8_PATMI</name>
<evidence type="ECO:0000313" key="2">
    <source>
        <dbReference type="Proteomes" id="UP000887568"/>
    </source>
</evidence>
<reference evidence="1" key="1">
    <citation type="submission" date="2022-11" db="UniProtKB">
        <authorList>
            <consortium name="EnsemblMetazoa"/>
        </authorList>
    </citation>
    <scope>IDENTIFICATION</scope>
</reference>
<evidence type="ECO:0000313" key="1">
    <source>
        <dbReference type="EnsemblMetazoa" id="XP_038075839.1"/>
    </source>
</evidence>
<organism evidence="1 2">
    <name type="scientific">Patiria miniata</name>
    <name type="common">Bat star</name>
    <name type="synonym">Asterina miniata</name>
    <dbReference type="NCBI Taxonomy" id="46514"/>
    <lineage>
        <taxon>Eukaryota</taxon>
        <taxon>Metazoa</taxon>
        <taxon>Echinodermata</taxon>
        <taxon>Eleutherozoa</taxon>
        <taxon>Asterozoa</taxon>
        <taxon>Asteroidea</taxon>
        <taxon>Valvatacea</taxon>
        <taxon>Valvatida</taxon>
        <taxon>Asterinidae</taxon>
        <taxon>Patiria</taxon>
    </lineage>
</organism>
<proteinExistence type="predicted"/>
<dbReference type="Proteomes" id="UP000887568">
    <property type="component" value="Unplaced"/>
</dbReference>
<dbReference type="EnsemblMetazoa" id="XM_038219911.1">
    <property type="protein sequence ID" value="XP_038075839.1"/>
    <property type="gene ID" value="LOC119743492"/>
</dbReference>
<dbReference type="OrthoDB" id="2357369at2759"/>
<keyword evidence="2" id="KW-1185">Reference proteome</keyword>
<dbReference type="RefSeq" id="XP_038075839.1">
    <property type="nucleotide sequence ID" value="XM_038219911.1"/>
</dbReference>
<dbReference type="GeneID" id="119743492"/>
<dbReference type="OMA" id="GYFICAS"/>
<dbReference type="AlphaFoldDB" id="A0A914BIB8"/>
<sequence>MIKGQISTLEMEKDEERWTDSGVAMLCFDSSGNTFQGRLVTPMGKQYGLMGKSCGPPPDGHFHQCCFDEDPIFFKITVIDFRKKSEASLEYAMKTNGDNCSLTSDELEFSTDELLSGDKAEDKIVQFFSQGLLGKDCLVCVGQWKMRVTFPCPEKDSDGDDSDF</sequence>
<accession>A0A914BIB8</accession>